<dbReference type="Proteomes" id="UP000463917">
    <property type="component" value="Segment"/>
</dbReference>
<accession>A0A6B9LUQ0</accession>
<dbReference type="GeneID" id="64764496"/>
<keyword evidence="2" id="KW-1185">Reference proteome</keyword>
<dbReference type="KEGG" id="vg:64764496"/>
<evidence type="ECO:0000313" key="2">
    <source>
        <dbReference type="Proteomes" id="UP000463917"/>
    </source>
</evidence>
<dbReference type="EMBL" id="MN735434">
    <property type="protein sequence ID" value="QHB47578.1"/>
    <property type="molecule type" value="Genomic_DNA"/>
</dbReference>
<name>A0A6B9LUQ0_9CAUD</name>
<protein>
    <submittedName>
        <fullName evidence="1">Uncharacterized protein</fullName>
    </submittedName>
</protein>
<gene>
    <name evidence="1" type="primary">8</name>
    <name evidence="1" type="ORF">SEA_MANGERIA_8</name>
</gene>
<dbReference type="RefSeq" id="YP_010057648.1">
    <property type="nucleotide sequence ID" value="NC_054718.1"/>
</dbReference>
<sequence length="61" mass="6900">MSDPVTPAKEAQIRNNERHRIAHLLENEGDAIVKYLSDPRDAVKLIAYLLRLEADREASGE</sequence>
<proteinExistence type="predicted"/>
<reference evidence="1 2" key="1">
    <citation type="submission" date="2019-11" db="EMBL/GenBank/DDBJ databases">
        <authorList>
            <person name="Kistler A.L."/>
            <person name="Divens A.M."/>
            <person name="Garlena R.A."/>
            <person name="Russell D.A."/>
            <person name="Pope W.H."/>
            <person name="Jacobs-Sera D."/>
            <person name="Hatfull G.F."/>
        </authorList>
    </citation>
    <scope>NUCLEOTIDE SEQUENCE [LARGE SCALE GENOMIC DNA]</scope>
</reference>
<organism evidence="1 2">
    <name type="scientific">Mycobacterium phage Mangeria</name>
    <dbReference type="NCBI Taxonomy" id="2686471"/>
    <lineage>
        <taxon>Viruses</taxon>
        <taxon>Duplodnaviria</taxon>
        <taxon>Heunggongvirae</taxon>
        <taxon>Uroviricota</taxon>
        <taxon>Caudoviricetes</taxon>
        <taxon>Ceeclamvirinae</taxon>
        <taxon>Bixzunavirus</taxon>
        <taxon>Bixzunavirus mangeria</taxon>
    </lineage>
</organism>
<evidence type="ECO:0000313" key="1">
    <source>
        <dbReference type="EMBL" id="QHB47578.1"/>
    </source>
</evidence>